<reference evidence="2" key="1">
    <citation type="journal article" date="2012" name="Nat. Biotechnol.">
        <title>Reference genome sequence of the model plant Setaria.</title>
        <authorList>
            <person name="Bennetzen J.L."/>
            <person name="Schmutz J."/>
            <person name="Wang H."/>
            <person name="Percifield R."/>
            <person name="Hawkins J."/>
            <person name="Pontaroli A.C."/>
            <person name="Estep M."/>
            <person name="Feng L."/>
            <person name="Vaughn J.N."/>
            <person name="Grimwood J."/>
            <person name="Jenkins J."/>
            <person name="Barry K."/>
            <person name="Lindquist E."/>
            <person name="Hellsten U."/>
            <person name="Deshpande S."/>
            <person name="Wang X."/>
            <person name="Wu X."/>
            <person name="Mitros T."/>
            <person name="Triplett J."/>
            <person name="Yang X."/>
            <person name="Ye C.Y."/>
            <person name="Mauro-Herrera M."/>
            <person name="Wang L."/>
            <person name="Li P."/>
            <person name="Sharma M."/>
            <person name="Sharma R."/>
            <person name="Ronald P.C."/>
            <person name="Panaud O."/>
            <person name="Kellogg E.A."/>
            <person name="Brutnell T.P."/>
            <person name="Doust A.N."/>
            <person name="Tuskan G.A."/>
            <person name="Rokhsar D."/>
            <person name="Devos K.M."/>
        </authorList>
    </citation>
    <scope>NUCLEOTIDE SEQUENCE [LARGE SCALE GENOMIC DNA]</scope>
    <source>
        <strain evidence="2">Yugu1</strain>
    </source>
</reference>
<evidence type="ECO:0000313" key="2">
    <source>
        <dbReference type="EMBL" id="RCV17046.1"/>
    </source>
</evidence>
<feature type="compositionally biased region" description="Pro residues" evidence="1">
    <location>
        <begin position="242"/>
        <end position="257"/>
    </location>
</feature>
<gene>
    <name evidence="2" type="ORF">SETIT_3G187500v2</name>
</gene>
<feature type="compositionally biased region" description="Low complexity" evidence="1">
    <location>
        <begin position="58"/>
        <end position="73"/>
    </location>
</feature>
<feature type="compositionally biased region" description="Low complexity" evidence="1">
    <location>
        <begin position="203"/>
        <end position="216"/>
    </location>
</feature>
<dbReference type="AlphaFoldDB" id="A0A368QGD8"/>
<feature type="compositionally biased region" description="Low complexity" evidence="1">
    <location>
        <begin position="106"/>
        <end position="118"/>
    </location>
</feature>
<proteinExistence type="predicted"/>
<dbReference type="EMBL" id="CM003530">
    <property type="protein sequence ID" value="RCV17046.1"/>
    <property type="molecule type" value="Genomic_DNA"/>
</dbReference>
<feature type="compositionally biased region" description="Basic and acidic residues" evidence="1">
    <location>
        <begin position="19"/>
        <end position="28"/>
    </location>
</feature>
<dbReference type="OrthoDB" id="696966at2759"/>
<sequence>MGCCVSKKCDESPGAVGEAARRRSEARDPPPPPEEEETVKEVLSETPKAKPRPRPRRVAASAGQEAGEAVAKAKGGGARVKDGGGGRARRAAGPARSGPSCDSKSEVASESSAATTAVGPERSPAKAVARRRAAAAPGEPARGARRDRGDASPAPGAGRAGGGSGRASPSPPTPPRRRDTTGERPGRRSPSPAAKRTQEQRRAGAGAATATPATQRKPPVPARPCSRASPRRGQEALAAPQLSPPAQPVVPPSPQPQPLLEENGAATAAVAGDGEGNESLDNPLVAMECFIFL</sequence>
<reference evidence="2" key="2">
    <citation type="submission" date="2015-07" db="EMBL/GenBank/DDBJ databases">
        <authorList>
            <person name="Noorani M."/>
        </authorList>
    </citation>
    <scope>NUCLEOTIDE SEQUENCE</scope>
    <source>
        <strain evidence="2">Yugu1</strain>
    </source>
</reference>
<name>A0A368QGD8_SETIT</name>
<protein>
    <submittedName>
        <fullName evidence="2">Uncharacterized protein</fullName>
    </submittedName>
</protein>
<accession>A0A368QGD8</accession>
<feature type="compositionally biased region" description="Basic and acidic residues" evidence="1">
    <location>
        <begin position="176"/>
        <end position="186"/>
    </location>
</feature>
<feature type="region of interest" description="Disordered" evidence="1">
    <location>
        <begin position="1"/>
        <end position="281"/>
    </location>
</feature>
<dbReference type="PANTHER" id="PTHR33871">
    <property type="entry name" value="OS05G0503100 PROTEIN-RELATED"/>
    <property type="match status" value="1"/>
</dbReference>
<dbReference type="PANTHER" id="PTHR33871:SF1">
    <property type="entry name" value="OS05G0503100 PROTEIN"/>
    <property type="match status" value="1"/>
</dbReference>
<evidence type="ECO:0000256" key="1">
    <source>
        <dbReference type="SAM" id="MobiDB-lite"/>
    </source>
</evidence>
<organism evidence="2">
    <name type="scientific">Setaria italica</name>
    <name type="common">Foxtail millet</name>
    <name type="synonym">Panicum italicum</name>
    <dbReference type="NCBI Taxonomy" id="4555"/>
    <lineage>
        <taxon>Eukaryota</taxon>
        <taxon>Viridiplantae</taxon>
        <taxon>Streptophyta</taxon>
        <taxon>Embryophyta</taxon>
        <taxon>Tracheophyta</taxon>
        <taxon>Spermatophyta</taxon>
        <taxon>Magnoliopsida</taxon>
        <taxon>Liliopsida</taxon>
        <taxon>Poales</taxon>
        <taxon>Poaceae</taxon>
        <taxon>PACMAD clade</taxon>
        <taxon>Panicoideae</taxon>
        <taxon>Panicodae</taxon>
        <taxon>Paniceae</taxon>
        <taxon>Cenchrinae</taxon>
        <taxon>Setaria</taxon>
    </lineage>
</organism>